<dbReference type="KEGG" id="lsp:Bsph_0796"/>
<dbReference type="Proteomes" id="UP000002164">
    <property type="component" value="Chromosome"/>
</dbReference>
<name>B1HZ12_LYSSC</name>
<feature type="domain" description="Activator of Hsp90 ATPase homologue 1/2-like C-terminal" evidence="2">
    <location>
        <begin position="34"/>
        <end position="157"/>
    </location>
</feature>
<reference evidence="3 4" key="1">
    <citation type="journal article" date="2008" name="J. Bacteriol.">
        <title>Complete genome sequence of the mosquitocidal bacterium Bacillus sphaericus C3-41 and comparison with those of closely related Bacillus species.</title>
        <authorList>
            <person name="Hu X."/>
            <person name="Fan W."/>
            <person name="Han B."/>
            <person name="Liu H."/>
            <person name="Zheng D."/>
            <person name="Li Q."/>
            <person name="Dong W."/>
            <person name="Yan J."/>
            <person name="Gao M."/>
            <person name="Berry C."/>
            <person name="Yuan Z."/>
        </authorList>
    </citation>
    <scope>NUCLEOTIDE SEQUENCE [LARGE SCALE GENOMIC DNA]</scope>
    <source>
        <strain evidence="3 4">C3-41</strain>
    </source>
</reference>
<dbReference type="SUPFAM" id="SSF55961">
    <property type="entry name" value="Bet v1-like"/>
    <property type="match status" value="1"/>
</dbReference>
<organism evidence="3 4">
    <name type="scientific">Lysinibacillus sphaericus (strain C3-41)</name>
    <dbReference type="NCBI Taxonomy" id="444177"/>
    <lineage>
        <taxon>Bacteria</taxon>
        <taxon>Bacillati</taxon>
        <taxon>Bacillota</taxon>
        <taxon>Bacilli</taxon>
        <taxon>Bacillales</taxon>
        <taxon>Bacillaceae</taxon>
        <taxon>Lysinibacillus</taxon>
    </lineage>
</organism>
<evidence type="ECO:0000313" key="4">
    <source>
        <dbReference type="Proteomes" id="UP000002164"/>
    </source>
</evidence>
<dbReference type="Gene3D" id="3.30.530.20">
    <property type="match status" value="1"/>
</dbReference>
<gene>
    <name evidence="3" type="ordered locus">Bsph_0796</name>
</gene>
<dbReference type="EMBL" id="CP000817">
    <property type="protein sequence ID" value="ACA38412.1"/>
    <property type="molecule type" value="Genomic_DNA"/>
</dbReference>
<dbReference type="HOGENOM" id="CLU_108923_9_1_9"/>
<dbReference type="EnsemblBacteria" id="ACA38412">
    <property type="protein sequence ID" value="ACA38412"/>
    <property type="gene ID" value="Bsph_0796"/>
</dbReference>
<proteinExistence type="inferred from homology"/>
<evidence type="ECO:0000313" key="3">
    <source>
        <dbReference type="EMBL" id="ACA38412.1"/>
    </source>
</evidence>
<evidence type="ECO:0000256" key="1">
    <source>
        <dbReference type="ARBA" id="ARBA00006817"/>
    </source>
</evidence>
<sequence>MLYIRNTYWFHFIYKGDLHMSGKLPDIVKTITLNAPIEKVWDTVATAEKIASWFMPNNFQPIEGHEFTIQSPFGPSPCKVERVDAPHFLRFAWDEDGWFVTFELKEVGEQTEFTLTHGGWKEASHIIPKANAATEAIRTKMDGGWTMIIHHKLKEVAEA</sequence>
<dbReference type="InterPro" id="IPR013538">
    <property type="entry name" value="ASHA1/2-like_C"/>
</dbReference>
<comment type="similarity">
    <text evidence="1">Belongs to the AHA1 family.</text>
</comment>
<dbReference type="AlphaFoldDB" id="B1HZ12"/>
<dbReference type="CDD" id="cd07814">
    <property type="entry name" value="SRPBCC_CalC_Aha1-like"/>
    <property type="match status" value="1"/>
</dbReference>
<dbReference type="Pfam" id="PF08327">
    <property type="entry name" value="AHSA1"/>
    <property type="match status" value="1"/>
</dbReference>
<protein>
    <submittedName>
        <fullName evidence="3">Hypothetical yndB protein</fullName>
    </submittedName>
</protein>
<accession>B1HZ12</accession>
<dbReference type="InterPro" id="IPR023393">
    <property type="entry name" value="START-like_dom_sf"/>
</dbReference>
<evidence type="ECO:0000259" key="2">
    <source>
        <dbReference type="Pfam" id="PF08327"/>
    </source>
</evidence>